<dbReference type="EMBL" id="VFPT01000005">
    <property type="protein sequence ID" value="TQM89684.1"/>
    <property type="molecule type" value="Genomic_DNA"/>
</dbReference>
<dbReference type="Proteomes" id="UP000320582">
    <property type="component" value="Unassembled WGS sequence"/>
</dbReference>
<sequence>MSHKSKICSTALTSHIETCREECSYTPLIVRNNSFTINDFSHEGIASVIGAEVSAIAEEKGRDIDEVEAKFHEQYRAISEQEALGKRLLWRETLEKLRPAFADLVSDQVSEMRSQLRA</sequence>
<accession>A0A543K3S5</accession>
<protein>
    <submittedName>
        <fullName evidence="1">Uncharacterized protein</fullName>
    </submittedName>
</protein>
<keyword evidence="2" id="KW-1185">Reference proteome</keyword>
<gene>
    <name evidence="1" type="ORF">BD293_4354</name>
</gene>
<proteinExistence type="predicted"/>
<reference evidence="1 2" key="1">
    <citation type="submission" date="2019-06" db="EMBL/GenBank/DDBJ databases">
        <title>Genomic Encyclopedia of Archaeal and Bacterial Type Strains, Phase II (KMG-II): from individual species to whole genera.</title>
        <authorList>
            <person name="Goeker M."/>
        </authorList>
    </citation>
    <scope>NUCLEOTIDE SEQUENCE [LARGE SCALE GENOMIC DNA]</scope>
    <source>
        <strain evidence="1 2">DSM 18423</strain>
    </source>
</reference>
<name>A0A543K3S5_9RHOB</name>
<organism evidence="1 2">
    <name type="scientific">Roseinatronobacter monicus</name>
    <dbReference type="NCBI Taxonomy" id="393481"/>
    <lineage>
        <taxon>Bacteria</taxon>
        <taxon>Pseudomonadati</taxon>
        <taxon>Pseudomonadota</taxon>
        <taxon>Alphaproteobacteria</taxon>
        <taxon>Rhodobacterales</taxon>
        <taxon>Paracoccaceae</taxon>
        <taxon>Roseinatronobacter</taxon>
    </lineage>
</organism>
<evidence type="ECO:0000313" key="1">
    <source>
        <dbReference type="EMBL" id="TQM89684.1"/>
    </source>
</evidence>
<evidence type="ECO:0000313" key="2">
    <source>
        <dbReference type="Proteomes" id="UP000320582"/>
    </source>
</evidence>
<dbReference type="AlphaFoldDB" id="A0A543K3S5"/>
<dbReference type="RefSeq" id="WP_142085687.1">
    <property type="nucleotide sequence ID" value="NZ_VFPT01000005.1"/>
</dbReference>
<comment type="caution">
    <text evidence="1">The sequence shown here is derived from an EMBL/GenBank/DDBJ whole genome shotgun (WGS) entry which is preliminary data.</text>
</comment>